<feature type="domain" description="Tr-type G" evidence="10">
    <location>
        <begin position="9"/>
        <end position="278"/>
    </location>
</feature>
<dbReference type="InterPro" id="IPR000795">
    <property type="entry name" value="T_Tr_GTP-bd_dom"/>
</dbReference>
<dbReference type="GO" id="GO:0003924">
    <property type="term" value="F:GTPase activity"/>
    <property type="evidence" value="ECO:0007669"/>
    <property type="project" value="InterPro"/>
</dbReference>
<comment type="subcellular location">
    <subcellularLocation>
        <location evidence="1 9">Cytoplasm</location>
    </subcellularLocation>
</comment>
<dbReference type="GO" id="GO:0006449">
    <property type="term" value="P:regulation of translational termination"/>
    <property type="evidence" value="ECO:0007669"/>
    <property type="project" value="UniProtKB-UniRule"/>
</dbReference>
<dbReference type="FunFam" id="2.40.30.10:FF:000040">
    <property type="entry name" value="Peptide chain release factor 3"/>
    <property type="match status" value="1"/>
</dbReference>
<dbReference type="SUPFAM" id="SSF52540">
    <property type="entry name" value="P-loop containing nucleoside triphosphate hydrolases"/>
    <property type="match status" value="1"/>
</dbReference>
<dbReference type="InterPro" id="IPR035647">
    <property type="entry name" value="EFG_III/V"/>
</dbReference>
<dbReference type="InterPro" id="IPR053905">
    <property type="entry name" value="EF-G-like_DII"/>
</dbReference>
<comment type="function">
    <text evidence="7 9">Increases the formation of ribosomal termination complexes and stimulates activities of RF-1 and RF-2. It binds guanine nucleotides and has strong preference for UGA stop codons. It may interact directly with the ribosome. The stimulation of RF-1 and RF-2 is significantly reduced by GTP and GDP, but not by GMP.</text>
</comment>
<dbReference type="PANTHER" id="PTHR43556:SF2">
    <property type="entry name" value="PEPTIDE CHAIN RELEASE FACTOR RF3"/>
    <property type="match status" value="1"/>
</dbReference>
<dbReference type="HAMAP" id="MF_00072">
    <property type="entry name" value="Rel_fac_3"/>
    <property type="match status" value="1"/>
</dbReference>
<dbReference type="Gene3D" id="3.40.50.300">
    <property type="entry name" value="P-loop containing nucleotide triphosphate hydrolases"/>
    <property type="match status" value="2"/>
</dbReference>
<dbReference type="GO" id="GO:0005525">
    <property type="term" value="F:GTP binding"/>
    <property type="evidence" value="ECO:0007669"/>
    <property type="project" value="UniProtKB-UniRule"/>
</dbReference>
<keyword evidence="12" id="KW-1185">Reference proteome</keyword>
<feature type="binding site" evidence="9">
    <location>
        <begin position="18"/>
        <end position="25"/>
    </location>
    <ligand>
        <name>GTP</name>
        <dbReference type="ChEBI" id="CHEBI:37565"/>
    </ligand>
</feature>
<evidence type="ECO:0000256" key="1">
    <source>
        <dbReference type="ARBA" id="ARBA00004496"/>
    </source>
</evidence>
<organism evidence="11 12">
    <name type="scientific">Varunaivibrio sulfuroxidans</name>
    <dbReference type="NCBI Taxonomy" id="1773489"/>
    <lineage>
        <taxon>Bacteria</taxon>
        <taxon>Pseudomonadati</taxon>
        <taxon>Pseudomonadota</taxon>
        <taxon>Alphaproteobacteria</taxon>
        <taxon>Rhodospirillales</taxon>
        <taxon>Magnetovibrionaceae</taxon>
        <taxon>Varunaivibrio</taxon>
    </lineage>
</organism>
<dbReference type="InterPro" id="IPR027417">
    <property type="entry name" value="P-loop_NTPase"/>
</dbReference>
<keyword evidence="5 9" id="KW-0648">Protein biosynthesis</keyword>
<evidence type="ECO:0000256" key="5">
    <source>
        <dbReference type="ARBA" id="ARBA00022917"/>
    </source>
</evidence>
<dbReference type="AlphaFoldDB" id="A0A4V2UNA7"/>
<dbReference type="NCBIfam" id="NF001964">
    <property type="entry name" value="PRK00741.1"/>
    <property type="match status" value="1"/>
</dbReference>
<dbReference type="PANTHER" id="PTHR43556">
    <property type="entry name" value="PEPTIDE CHAIN RELEASE FACTOR RF3"/>
    <property type="match status" value="1"/>
</dbReference>
<reference evidence="11 12" key="1">
    <citation type="submission" date="2019-03" db="EMBL/GenBank/DDBJ databases">
        <title>Genomic Encyclopedia of Type Strains, Phase IV (KMG-IV): sequencing the most valuable type-strain genomes for metagenomic binning, comparative biology and taxonomic classification.</title>
        <authorList>
            <person name="Goeker M."/>
        </authorList>
    </citation>
    <scope>NUCLEOTIDE SEQUENCE [LARGE SCALE GENOMIC DNA]</scope>
    <source>
        <strain evidence="11 12">DSM 101688</strain>
    </source>
</reference>
<dbReference type="GO" id="GO:0005829">
    <property type="term" value="C:cytosol"/>
    <property type="evidence" value="ECO:0007669"/>
    <property type="project" value="TreeGrafter"/>
</dbReference>
<gene>
    <name evidence="9" type="primary">prfC</name>
    <name evidence="11" type="ORF">EDD55_108173</name>
</gene>
<feature type="binding site" evidence="9">
    <location>
        <begin position="86"/>
        <end position="90"/>
    </location>
    <ligand>
        <name>GTP</name>
        <dbReference type="ChEBI" id="CHEBI:37565"/>
    </ligand>
</feature>
<dbReference type="CDD" id="cd04169">
    <property type="entry name" value="RF3"/>
    <property type="match status" value="1"/>
</dbReference>
<dbReference type="Pfam" id="PF22042">
    <property type="entry name" value="EF-G_D2"/>
    <property type="match status" value="1"/>
</dbReference>
<evidence type="ECO:0000256" key="2">
    <source>
        <dbReference type="ARBA" id="ARBA00009978"/>
    </source>
</evidence>
<dbReference type="InterPro" id="IPR009000">
    <property type="entry name" value="Transl_B-barrel_sf"/>
</dbReference>
<dbReference type="OrthoDB" id="9802948at2"/>
<dbReference type="InterPro" id="IPR041732">
    <property type="entry name" value="RF3_GTP-bd"/>
</dbReference>
<name>A0A4V2UNA7_9PROT</name>
<evidence type="ECO:0000313" key="11">
    <source>
        <dbReference type="EMBL" id="TCS61371.1"/>
    </source>
</evidence>
<comment type="caution">
    <text evidence="11">The sequence shown here is derived from an EMBL/GenBank/DDBJ whole genome shotgun (WGS) entry which is preliminary data.</text>
</comment>
<evidence type="ECO:0000256" key="8">
    <source>
        <dbReference type="ARBA" id="ARBA00073639"/>
    </source>
</evidence>
<dbReference type="InterPro" id="IPR038467">
    <property type="entry name" value="RF3_dom_3_sf"/>
</dbReference>
<dbReference type="GO" id="GO:0016150">
    <property type="term" value="F:translation release factor activity, codon nonspecific"/>
    <property type="evidence" value="ECO:0007669"/>
    <property type="project" value="TreeGrafter"/>
</dbReference>
<feature type="binding site" evidence="9">
    <location>
        <begin position="140"/>
        <end position="143"/>
    </location>
    <ligand>
        <name>GTP</name>
        <dbReference type="ChEBI" id="CHEBI:37565"/>
    </ligand>
</feature>
<dbReference type="PRINTS" id="PR00315">
    <property type="entry name" value="ELONGATNFCT"/>
</dbReference>
<evidence type="ECO:0000256" key="9">
    <source>
        <dbReference type="HAMAP-Rule" id="MF_00072"/>
    </source>
</evidence>
<keyword evidence="6 9" id="KW-0342">GTP-binding</keyword>
<dbReference type="Proteomes" id="UP000295304">
    <property type="component" value="Unassembled WGS sequence"/>
</dbReference>
<dbReference type="FunFam" id="3.40.50.300:FF:000542">
    <property type="entry name" value="Peptide chain release factor 3"/>
    <property type="match status" value="1"/>
</dbReference>
<dbReference type="RefSeq" id="WP_132939661.1">
    <property type="nucleotide sequence ID" value="NZ_CP119676.1"/>
</dbReference>
<dbReference type="InterPro" id="IPR031157">
    <property type="entry name" value="G_TR_CS"/>
</dbReference>
<dbReference type="Gene3D" id="3.30.70.3280">
    <property type="entry name" value="Peptide chain release factor 3, domain III"/>
    <property type="match status" value="1"/>
</dbReference>
<dbReference type="PROSITE" id="PS51722">
    <property type="entry name" value="G_TR_2"/>
    <property type="match status" value="1"/>
</dbReference>
<dbReference type="NCBIfam" id="TIGR00503">
    <property type="entry name" value="prfC"/>
    <property type="match status" value="1"/>
</dbReference>
<dbReference type="Pfam" id="PF00009">
    <property type="entry name" value="GTP_EFTU"/>
    <property type="match status" value="1"/>
</dbReference>
<dbReference type="GO" id="GO:0016149">
    <property type="term" value="F:translation release factor activity, codon specific"/>
    <property type="evidence" value="ECO:0007669"/>
    <property type="project" value="UniProtKB-UniRule"/>
</dbReference>
<keyword evidence="3 9" id="KW-0963">Cytoplasm</keyword>
<dbReference type="SUPFAM" id="SSF54980">
    <property type="entry name" value="EF-G C-terminal domain-like"/>
    <property type="match status" value="1"/>
</dbReference>
<protein>
    <recommendedName>
        <fullName evidence="8 9">Peptide chain release factor 3</fullName>
        <shortName evidence="9">RF-3</shortName>
    </recommendedName>
</protein>
<dbReference type="InterPro" id="IPR004548">
    <property type="entry name" value="PrfC"/>
</dbReference>
<dbReference type="InterPro" id="IPR032090">
    <property type="entry name" value="RF3_C"/>
</dbReference>
<proteinExistence type="inferred from homology"/>
<evidence type="ECO:0000256" key="6">
    <source>
        <dbReference type="ARBA" id="ARBA00023134"/>
    </source>
</evidence>
<dbReference type="NCBIfam" id="TIGR00231">
    <property type="entry name" value="small_GTP"/>
    <property type="match status" value="1"/>
</dbReference>
<accession>A0A4V2UNA7</accession>
<comment type="similarity">
    <text evidence="2 9">Belongs to the TRAFAC class translation factor GTPase superfamily. Classic translation factor GTPase family. PrfC subfamily.</text>
</comment>
<dbReference type="FunFam" id="3.30.70.3280:FF:000001">
    <property type="entry name" value="Peptide chain release factor 3"/>
    <property type="match status" value="1"/>
</dbReference>
<dbReference type="InterPro" id="IPR005225">
    <property type="entry name" value="Small_GTP-bd"/>
</dbReference>
<evidence type="ECO:0000259" key="10">
    <source>
        <dbReference type="PROSITE" id="PS51722"/>
    </source>
</evidence>
<sequence>MSPLTDEISKRRTFAIISHPDAGKTTLTEKLLLFGGAIQLAGAVKARGDSRRAHSDWMKVERERGISVASSVMTFDYLNTTFNLLDTPGHEDFSEDTYRTLTAVDSAVMVIDGAKGIESQTRKLFEVCRLRDMPVFTFVNKMDRESRDPFDILDEIEQSLALDVTPASWPIGMGREFLGCYDLFRDRLILMARGKGDVPDDGVVCEGLDDPKLDQLLPAHAVAKLREEVDMVRGLCPPFNTQSYLEGHMTPVYFGSAINNFGVRELLSGLSETAPSPRPQPSRDRMVVPDESKVSGVVFKIQANMDPKHRDRIAFMRLCSGHFRRGMKLKHVRSGKIMNMHNPVMFLAQDREVAEEAFAGDIIGIPNHGQLRIGDTLSEGEDLYFTGIPSFAPEYLQKARPDDPLKAKHLGRALQQIAEEGAARVFKPALGADWIVGVVGPLQFEVLADRIRTEYEVSVHFEQTELYTARWVEAVDDRAMKAFFDANRAAMGEDHDGASVFMARNAWHLNKAQEDFPDIVFHKTKEQTV</sequence>
<dbReference type="GO" id="GO:0097216">
    <property type="term" value="F:guanosine tetraphosphate binding"/>
    <property type="evidence" value="ECO:0007669"/>
    <property type="project" value="UniProtKB-ARBA"/>
</dbReference>
<dbReference type="CDD" id="cd16259">
    <property type="entry name" value="RF3_III"/>
    <property type="match status" value="1"/>
</dbReference>
<dbReference type="Pfam" id="PF16658">
    <property type="entry name" value="RF3_C"/>
    <property type="match status" value="1"/>
</dbReference>
<dbReference type="SUPFAM" id="SSF50447">
    <property type="entry name" value="Translation proteins"/>
    <property type="match status" value="1"/>
</dbReference>
<dbReference type="EMBL" id="SLZW01000008">
    <property type="protein sequence ID" value="TCS61371.1"/>
    <property type="molecule type" value="Genomic_DNA"/>
</dbReference>
<keyword evidence="4 9" id="KW-0547">Nucleotide-binding</keyword>
<evidence type="ECO:0000313" key="12">
    <source>
        <dbReference type="Proteomes" id="UP000295304"/>
    </source>
</evidence>
<dbReference type="PROSITE" id="PS00301">
    <property type="entry name" value="G_TR_1"/>
    <property type="match status" value="1"/>
</dbReference>
<evidence type="ECO:0000256" key="4">
    <source>
        <dbReference type="ARBA" id="ARBA00022741"/>
    </source>
</evidence>
<evidence type="ECO:0000256" key="3">
    <source>
        <dbReference type="ARBA" id="ARBA00022490"/>
    </source>
</evidence>
<evidence type="ECO:0000256" key="7">
    <source>
        <dbReference type="ARBA" id="ARBA00025017"/>
    </source>
</evidence>